<gene>
    <name evidence="1" type="ORF">ACFQZV_05750</name>
</gene>
<evidence type="ECO:0000313" key="1">
    <source>
        <dbReference type="EMBL" id="MFD0780803.1"/>
    </source>
</evidence>
<organism evidence="1 2">
    <name type="scientific">Microbacterium koreense</name>
    <dbReference type="NCBI Taxonomy" id="323761"/>
    <lineage>
        <taxon>Bacteria</taxon>
        <taxon>Bacillati</taxon>
        <taxon>Actinomycetota</taxon>
        <taxon>Actinomycetes</taxon>
        <taxon>Micrococcales</taxon>
        <taxon>Microbacteriaceae</taxon>
        <taxon>Microbacterium</taxon>
    </lineage>
</organism>
<keyword evidence="2" id="KW-1185">Reference proteome</keyword>
<dbReference type="Proteomes" id="UP001597042">
    <property type="component" value="Unassembled WGS sequence"/>
</dbReference>
<reference evidence="2" key="1">
    <citation type="journal article" date="2019" name="Int. J. Syst. Evol. Microbiol.">
        <title>The Global Catalogue of Microorganisms (GCM) 10K type strain sequencing project: providing services to taxonomists for standard genome sequencing and annotation.</title>
        <authorList>
            <consortium name="The Broad Institute Genomics Platform"/>
            <consortium name="The Broad Institute Genome Sequencing Center for Infectious Disease"/>
            <person name="Wu L."/>
            <person name="Ma J."/>
        </authorList>
    </citation>
    <scope>NUCLEOTIDE SEQUENCE [LARGE SCALE GENOMIC DNA]</scope>
    <source>
        <strain evidence="2">CCUG 50754</strain>
    </source>
</reference>
<evidence type="ECO:0000313" key="2">
    <source>
        <dbReference type="Proteomes" id="UP001597042"/>
    </source>
</evidence>
<name>A0ABW2ZQK4_9MICO</name>
<protein>
    <recommendedName>
        <fullName evidence="3">DUF1444 family protein</fullName>
    </recommendedName>
</protein>
<proteinExistence type="predicted"/>
<sequence length="280" mass="29487">MSVAIDDMVARVYGGSELGVLSLTAPGEAHPRVEYVGGDLFVGLDVDGAALTRGQAESLPRAFGDVLARSLPPVGVFPDPLDGVVRIDDEARAAGVLIEPARVAELCGGDPVVFALARDALMIVGADDEGAIGRVLDAAEALFDEARPLVSAHPLALVDGEWAPFPLADRFPALATRVERVRRLFSVRAYERQAPALERPDVHIAEPKIHVRDDGITLTFAAWPKGVATLLPVVDDVMIADPSGSLSVATMSEFLAAAGDAVVRTGLSPVRYFVPGEAPR</sequence>
<accession>A0ABW2ZQK4</accession>
<evidence type="ECO:0008006" key="3">
    <source>
        <dbReference type="Google" id="ProtNLM"/>
    </source>
</evidence>
<comment type="caution">
    <text evidence="1">The sequence shown here is derived from an EMBL/GenBank/DDBJ whole genome shotgun (WGS) entry which is preliminary data.</text>
</comment>
<dbReference type="EMBL" id="JBHTIM010000001">
    <property type="protein sequence ID" value="MFD0780803.1"/>
    <property type="molecule type" value="Genomic_DNA"/>
</dbReference>
<dbReference type="RefSeq" id="WP_378750920.1">
    <property type="nucleotide sequence ID" value="NZ_JBHSSV010000004.1"/>
</dbReference>